<dbReference type="PROSITE" id="PS00916">
    <property type="entry name" value="PI3_4_KINASE_2"/>
    <property type="match status" value="1"/>
</dbReference>
<evidence type="ECO:0000256" key="4">
    <source>
        <dbReference type="ARBA" id="ARBA00022741"/>
    </source>
</evidence>
<dbReference type="InterPro" id="IPR011009">
    <property type="entry name" value="Kinase-like_dom_sf"/>
</dbReference>
<comment type="catalytic activity">
    <reaction evidence="8">
        <text>L-seryl-[protein] + ATP = O-phospho-L-seryl-[protein] + ADP + H(+)</text>
        <dbReference type="Rhea" id="RHEA:17989"/>
        <dbReference type="Rhea" id="RHEA-COMP:9863"/>
        <dbReference type="Rhea" id="RHEA-COMP:11604"/>
        <dbReference type="ChEBI" id="CHEBI:15378"/>
        <dbReference type="ChEBI" id="CHEBI:29999"/>
        <dbReference type="ChEBI" id="CHEBI:30616"/>
        <dbReference type="ChEBI" id="CHEBI:83421"/>
        <dbReference type="ChEBI" id="CHEBI:456216"/>
        <dbReference type="EC" id="2.7.11.1"/>
    </reaction>
</comment>
<feature type="domain" description="PI3K/PI4K catalytic" evidence="11">
    <location>
        <begin position="2333"/>
        <end position="2662"/>
    </location>
</feature>
<dbReference type="GO" id="GO:0044877">
    <property type="term" value="F:protein-containing complex binding"/>
    <property type="evidence" value="ECO:0007669"/>
    <property type="project" value="InterPro"/>
</dbReference>
<evidence type="ECO:0000313" key="16">
    <source>
        <dbReference type="Proteomes" id="UP001165065"/>
    </source>
</evidence>
<dbReference type="FunFam" id="1.20.120.150:FF:000001">
    <property type="entry name" value="Serine/threonine-protein kinase TOR"/>
    <property type="match status" value="1"/>
</dbReference>
<sequence length="2764" mass="310514">MSVDLSIHPFIIDVYDKLSSHDPTTTHLGTTELRKVLMVTQRDSNSTNFTKLINLVNKSALSLVSPQSSTDESDKIVGLQVLAVLLGVKDEDSINRGIQFSNTLRDVIQNAPDHTDRVIEVACRALGQFCHTASTTDMEDVKSNFASHTREWIKDKKSTNSSMRRLAAVYILQVLLSEAPALFFNEETKHNTLEDLIFATKDRDNKIRLKASHALGTFLMFVHQRGQEEGVDPVSKVKYVYFDELLKRCEKTFFDNGDNESVHGSMLVVTELVKHPAKLDEREGDTKKGEDIVKKIRRKINEKYQDLSKYILDKKSSTSVTIQSAVVDLIPVLATFDQSIEVHTTHGQSPFVKTSLEDSVNFLKGCVKKSSQPIITSSSLLSLGSLCMILGSSIPKQMLGDIVDVIFSRFEGDKEEGPGREAALEALGMVVQADIGQKYADKLSGLVQNLFTGRLSQTLIKTLGVICNASRQAKALIQTFLFNECDEIIRILKDRAFLTSGRAGKNASSDKNENDIFYILERLLMVGVADDDEDIRLTVFNSITKPLDPFVAKAENLSCVLDAINDERINVCSAAMSVIARLAYHSPTVIMPQLRNILVQLLRQLEQNDEPRLLENSIILLTELIKGANILLKPYITSILTPLLRQLDVEEVEAFAIAALGEISIVDSECITPHIDLLLTKVAKLIDEKGKVKKQEKALKALGQIVGTTGCVVRPYLTHPELLDGIISIIQKTDNTSDELRQEATRAFGILGVANPDKLKSMHRRLLEAAQRGNEVEGGAGGTNENSLNNVVGMVANEEQTPEDTEILRLLKSMGTTGNMLFQDNMPTQSKVLFKRGIHHHHHHHHHHNNHHRFMRSGSAVSMSDAVEAMSLGGGGMLGTMTERSSNWTYNTHKQSSHLVAYHQNEDQVHVNSNKTFKKTGKSNFESHELLLSPLSLEEYYPAVAINALVNILTNPMLKSHHKQAVNLVSKVCTQLFATKSVPLIEELINCCINGISNDDSYTHGDDDSGKVLKEYFNLLRLLITSVEEKIQPYLGQIVYCIDDFWSSPHLEEVLKLVECIHHVLSPYDCFKNLLPDLLPTMIEVIQNDFIEDDVERTKVLNTLAKIGPSLGEYTRNVVPIITKILDRNRTLYNSASTSSRSNAMQDRKTELSKLCIKVMMHITKSNESHTSQFSSQMIHVLVRVVAKYEGTAKDLQTLAMQGLCQMVCRLGPQFVPYILPIKASLGSVSTQYDNIYHSLVMKAVKGKTMKPYPKEAEVHAPDDWKKGVTEGGDDKDKVLDKRRIDKAALVKLKESSNVEGRKTSGDWNEWMRGFSLELLRQSPIPIIFLCRGLAEVYQPLAHELLNAAFISVWMEVMPVEVSILEISEDCKQLTKALAAAISNPEMPPEILQDLLNMIEFVELHDKKLPIDCITLGTQCRRAHAMAKALRCKELEFKIKQSSECIEALIGINNLLGLDDAAKGVLNRISKRGLEHHNDANSFDITRGGDSAAKIKVMPSWQEKLGNWEEALKLYEEEQQLSVGVITEGIRNRSKSTLNQEDRLVSSKLGELRCHAALDNSEIVLEESRMLHQRVAVLMAREKDNELFSDSGVKKKQAGTILEQWRTEVEVLGAKSAWTLGSWKDLDGYVNHPHFATLLDNHDEDDVTCYFGAVLKIQNNDFDGAQECIDDARAKIVPILSSMLSDFSYSRAHRCFVTVQQLSELEEIISHKKLVTNLALAGASVRDQSKAAELESLEKLRAKWDRRMEWIPQEPELWRQMLTLRGLLFRPEDDLDAWVKYEKMCRRSGLLSLCHSALKRLGVEDILVDLDSSFGKTMAGKSRGRTLTGEASFEGPGEGPGVARAGASSNFVQEDRTNFLKVNPMHSPLKKLKKQSQKALLTGVDEGCPDSPAVKKTSFEDASRPVKGDLSSPTVRSTHPRVMYCIFKYMWAMDHKKDALHGLEEYCIDMKGKLTESKITAKEVHSTKQLLGRCLLKVAKWKSSMVEEEKKTVPFDDIIQLQLEATKLRPQYYKAWHSWALMNYHCVQSTPKDIKGEKALKKREVHVVDAAKGFFRSLDLGKNRPIADILQDTLRLLTIWFNNGDSKELNLCMEKGLQEVSVDTWLFVIPQLIARIHTQYPRVNELLKELLCRVGRFHPQALIYPVTVASKTSSQHRRAAATAVIAEMRKYDKSLVDEANLVSAEIIKLSITWHEAWHEGLEEASRLFFGEKDVEGMMTILTNLHAELNKGMRGANSGFNSVRTTSFLHCYGRGLEEAHEWLQTYKVSKRLADLHQAWELYYLIFKRVTKQLNAMEKIELQHVSPLLLNAKGLKLAVPGTYKAHAPSVRIAEFNPSMDVIVSKQRPRKMTIRGSDGVDYPFLLKGHEDLRQDERVMQLFGLVNALLAQDKTAGKSKTPMAIRTYSVMPLSNNSGVIGWVPNCDTLHSLVKQYRDDPSRRIKLNCEHKLLAKYSNNMYEKLSVMQKLEVFEKTRAATKGEEIAKMLFLRSTSSEIWLGRRTNYTKSAAVTSIAGYILGLGDRHPNNLMIDKQTGRIVHIDFGDCWDVCQTRKKFPENVPFRLTRMMVNAMECAGLDGSFRSDTEAVMRCLRDNKDSLMAMLEAFVHDPLISWRLLADVEAGGRGEEGGGEEKARKGIEVEGESDDEDDDEEEDYEEEEDVGRKTSVASKKEEKPRRKSGIMSGLWGSMTGGGEGEEGRGEGEEFDEEELNEEANKTLRRINQKLNGMDFNNDDPLAVEKQVDRLIQQAVNPANLCVLFVGWCAFW</sequence>
<evidence type="ECO:0000256" key="3">
    <source>
        <dbReference type="ARBA" id="ARBA00022737"/>
    </source>
</evidence>
<dbReference type="InterPro" id="IPR057564">
    <property type="entry name" value="HEAT_ATR"/>
</dbReference>
<keyword evidence="9" id="KW-0723">Serine/threonine-protein kinase</keyword>
<feature type="domain" description="FAT" evidence="12">
    <location>
        <begin position="1497"/>
        <end position="2152"/>
    </location>
</feature>
<dbReference type="InterPro" id="IPR003151">
    <property type="entry name" value="PIK-rel_kinase_FAT"/>
</dbReference>
<feature type="region of interest" description="Disordered" evidence="10">
    <location>
        <begin position="2620"/>
        <end position="2711"/>
    </location>
</feature>
<keyword evidence="16" id="KW-1185">Reference proteome</keyword>
<dbReference type="InterPro" id="IPR000403">
    <property type="entry name" value="PI3/4_kinase_cat_dom"/>
</dbReference>
<dbReference type="GO" id="GO:0008081">
    <property type="term" value="F:phosphoric diester hydrolase activity"/>
    <property type="evidence" value="ECO:0007669"/>
    <property type="project" value="InterPro"/>
</dbReference>
<comment type="caution">
    <text evidence="15">The sequence shown here is derived from an EMBL/GenBank/DDBJ whole genome shotgun (WGS) entry which is preliminary data.</text>
</comment>
<dbReference type="Pfam" id="PF08771">
    <property type="entry name" value="FRB_dom"/>
    <property type="match status" value="1"/>
</dbReference>
<gene>
    <name evidence="15" type="ORF">TrCOL_g2600</name>
</gene>
<evidence type="ECO:0000256" key="5">
    <source>
        <dbReference type="ARBA" id="ARBA00022777"/>
    </source>
</evidence>
<dbReference type="SUPFAM" id="SSF47212">
    <property type="entry name" value="FKBP12-rapamycin-binding domain of FKBP-rapamycin-associated protein (FRAP)"/>
    <property type="match status" value="1"/>
</dbReference>
<dbReference type="InterPro" id="IPR003152">
    <property type="entry name" value="FATC_dom"/>
</dbReference>
<dbReference type="FunFam" id="1.10.1070.11:FF:000029">
    <property type="entry name" value="Serine/threonine-protein kinase TOR"/>
    <property type="match status" value="1"/>
</dbReference>
<dbReference type="GO" id="GO:0005524">
    <property type="term" value="F:ATP binding"/>
    <property type="evidence" value="ECO:0007669"/>
    <property type="project" value="UniProtKB-KW"/>
</dbReference>
<feature type="compositionally biased region" description="Acidic residues" evidence="10">
    <location>
        <begin position="2638"/>
        <end position="2658"/>
    </location>
</feature>
<dbReference type="InterPro" id="IPR036940">
    <property type="entry name" value="PI3/4_kinase_cat_sf"/>
</dbReference>
<dbReference type="GO" id="GO:0006629">
    <property type="term" value="P:lipid metabolic process"/>
    <property type="evidence" value="ECO:0007669"/>
    <property type="project" value="InterPro"/>
</dbReference>
<dbReference type="EC" id="2.7.11.1" evidence="9"/>
<evidence type="ECO:0000256" key="10">
    <source>
        <dbReference type="SAM" id="MobiDB-lite"/>
    </source>
</evidence>
<dbReference type="OrthoDB" id="381190at2759"/>
<protein>
    <recommendedName>
        <fullName evidence="9">Serine/threonine-protein kinase TOR</fullName>
        <ecNumber evidence="9">2.7.11.1</ecNumber>
    </recommendedName>
</protein>
<dbReference type="GO" id="GO:0031932">
    <property type="term" value="C:TORC2 complex"/>
    <property type="evidence" value="ECO:0007669"/>
    <property type="project" value="TreeGrafter"/>
</dbReference>
<dbReference type="PROSITE" id="PS51189">
    <property type="entry name" value="FAT"/>
    <property type="match status" value="1"/>
</dbReference>
<dbReference type="PROSITE" id="PS00915">
    <property type="entry name" value="PI3_4_KINASE_1"/>
    <property type="match status" value="1"/>
</dbReference>
<dbReference type="Pfam" id="PF02260">
    <property type="entry name" value="FATC"/>
    <property type="match status" value="1"/>
</dbReference>
<feature type="domain" description="GP-PDE" evidence="14">
    <location>
        <begin position="1"/>
        <end position="119"/>
    </location>
</feature>
<dbReference type="SMART" id="SM01345">
    <property type="entry name" value="Rapamycin_bind"/>
    <property type="match status" value="1"/>
</dbReference>
<dbReference type="CDD" id="cd05169">
    <property type="entry name" value="PIKKc_TOR"/>
    <property type="match status" value="1"/>
</dbReference>
<evidence type="ECO:0000259" key="11">
    <source>
        <dbReference type="PROSITE" id="PS50290"/>
    </source>
</evidence>
<dbReference type="PROSITE" id="PS51190">
    <property type="entry name" value="FATC"/>
    <property type="match status" value="1"/>
</dbReference>
<name>A0A9W7L6B8_9STRA</name>
<dbReference type="SUPFAM" id="SSF56112">
    <property type="entry name" value="Protein kinase-like (PK-like)"/>
    <property type="match status" value="1"/>
</dbReference>
<dbReference type="Pfam" id="PF00454">
    <property type="entry name" value="PI3_PI4_kinase"/>
    <property type="match status" value="1"/>
</dbReference>
<proteinExistence type="inferred from homology"/>
<dbReference type="GO" id="GO:0004674">
    <property type="term" value="F:protein serine/threonine kinase activity"/>
    <property type="evidence" value="ECO:0007669"/>
    <property type="project" value="UniProtKB-KW"/>
</dbReference>
<feature type="region of interest" description="Disordered" evidence="10">
    <location>
        <begin position="1819"/>
        <end position="1843"/>
    </location>
</feature>
<keyword evidence="5 9" id="KW-0418">Kinase</keyword>
<dbReference type="Proteomes" id="UP001165065">
    <property type="component" value="Unassembled WGS sequence"/>
</dbReference>
<dbReference type="Gene3D" id="1.20.120.150">
    <property type="entry name" value="FKBP12-rapamycin binding domain"/>
    <property type="match status" value="1"/>
</dbReference>
<dbReference type="InterPro" id="IPR030395">
    <property type="entry name" value="GP_PDE_dom"/>
</dbReference>
<dbReference type="GO" id="GO:0016242">
    <property type="term" value="P:negative regulation of macroautophagy"/>
    <property type="evidence" value="ECO:0007669"/>
    <property type="project" value="TreeGrafter"/>
</dbReference>
<keyword evidence="3" id="KW-0677">Repeat</keyword>
<dbReference type="InterPro" id="IPR050517">
    <property type="entry name" value="DDR_Repair_Kinase"/>
</dbReference>
<evidence type="ECO:0000313" key="15">
    <source>
        <dbReference type="EMBL" id="GMI33224.1"/>
    </source>
</evidence>
<evidence type="ECO:0000256" key="1">
    <source>
        <dbReference type="ARBA" id="ARBA00011031"/>
    </source>
</evidence>
<comment type="similarity">
    <text evidence="1 9">Belongs to the PI3/PI4-kinase family.</text>
</comment>
<evidence type="ECO:0000256" key="9">
    <source>
        <dbReference type="RuleBase" id="RU364109"/>
    </source>
</evidence>
<dbReference type="InterPro" id="IPR016024">
    <property type="entry name" value="ARM-type_fold"/>
</dbReference>
<dbReference type="InterPro" id="IPR024585">
    <property type="entry name" value="mTOR_dom"/>
</dbReference>
<dbReference type="GO" id="GO:0031929">
    <property type="term" value="P:TOR signaling"/>
    <property type="evidence" value="ECO:0007669"/>
    <property type="project" value="TreeGrafter"/>
</dbReference>
<comment type="catalytic activity">
    <reaction evidence="7 9">
        <text>L-threonyl-[protein] + ATP = O-phospho-L-threonyl-[protein] + ADP + H(+)</text>
        <dbReference type="Rhea" id="RHEA:46608"/>
        <dbReference type="Rhea" id="RHEA-COMP:11060"/>
        <dbReference type="Rhea" id="RHEA-COMP:11605"/>
        <dbReference type="ChEBI" id="CHEBI:15378"/>
        <dbReference type="ChEBI" id="CHEBI:30013"/>
        <dbReference type="ChEBI" id="CHEBI:30616"/>
        <dbReference type="ChEBI" id="CHEBI:61977"/>
        <dbReference type="ChEBI" id="CHEBI:456216"/>
        <dbReference type="EC" id="2.7.11.1"/>
    </reaction>
</comment>
<dbReference type="InterPro" id="IPR036738">
    <property type="entry name" value="FRB_sf"/>
</dbReference>
<dbReference type="PANTHER" id="PTHR11139:SF9">
    <property type="entry name" value="SERINE_THREONINE-PROTEIN KINASE MTOR"/>
    <property type="match status" value="1"/>
</dbReference>
<evidence type="ECO:0000256" key="6">
    <source>
        <dbReference type="ARBA" id="ARBA00022840"/>
    </source>
</evidence>
<dbReference type="PROSITE" id="PS50290">
    <property type="entry name" value="PI3_4_KINASE_3"/>
    <property type="match status" value="1"/>
</dbReference>
<dbReference type="GO" id="GO:0031931">
    <property type="term" value="C:TORC1 complex"/>
    <property type="evidence" value="ECO:0007669"/>
    <property type="project" value="TreeGrafter"/>
</dbReference>
<dbReference type="EMBL" id="BRYA01000027">
    <property type="protein sequence ID" value="GMI33224.1"/>
    <property type="molecule type" value="Genomic_DNA"/>
</dbReference>
<keyword evidence="2 9" id="KW-0808">Transferase</keyword>
<organism evidence="15 16">
    <name type="scientific">Triparma columacea</name>
    <dbReference type="NCBI Taxonomy" id="722753"/>
    <lineage>
        <taxon>Eukaryota</taxon>
        <taxon>Sar</taxon>
        <taxon>Stramenopiles</taxon>
        <taxon>Ochrophyta</taxon>
        <taxon>Bolidophyceae</taxon>
        <taxon>Parmales</taxon>
        <taxon>Triparmaceae</taxon>
        <taxon>Triparma</taxon>
    </lineage>
</organism>
<dbReference type="PANTHER" id="PTHR11139">
    <property type="entry name" value="ATAXIA TELANGIECTASIA MUTATED ATM -RELATED"/>
    <property type="match status" value="1"/>
</dbReference>
<evidence type="ECO:0000256" key="8">
    <source>
        <dbReference type="ARBA" id="ARBA00048679"/>
    </source>
</evidence>
<keyword evidence="4 9" id="KW-0547">Nucleotide-binding</keyword>
<dbReference type="InterPro" id="IPR014009">
    <property type="entry name" value="PIK_FAT"/>
</dbReference>
<dbReference type="PROSITE" id="PS51704">
    <property type="entry name" value="GP_PDE"/>
    <property type="match status" value="1"/>
</dbReference>
<dbReference type="GO" id="GO:0005634">
    <property type="term" value="C:nucleus"/>
    <property type="evidence" value="ECO:0007669"/>
    <property type="project" value="TreeGrafter"/>
</dbReference>
<evidence type="ECO:0000259" key="12">
    <source>
        <dbReference type="PROSITE" id="PS51189"/>
    </source>
</evidence>
<dbReference type="Pfam" id="PF11865">
    <property type="entry name" value="mTOR_dom"/>
    <property type="match status" value="2"/>
</dbReference>
<feature type="compositionally biased region" description="Basic and acidic residues" evidence="10">
    <location>
        <begin position="2620"/>
        <end position="2637"/>
    </location>
</feature>
<dbReference type="Gene3D" id="1.10.1070.11">
    <property type="entry name" value="Phosphatidylinositol 3-/4-kinase, catalytic domain"/>
    <property type="match status" value="1"/>
</dbReference>
<evidence type="ECO:0000259" key="13">
    <source>
        <dbReference type="PROSITE" id="PS51190"/>
    </source>
</evidence>
<dbReference type="InterPro" id="IPR009076">
    <property type="entry name" value="FRB_dom"/>
</dbReference>
<dbReference type="Gene3D" id="1.25.10.10">
    <property type="entry name" value="Leucine-rich Repeat Variant"/>
    <property type="match status" value="3"/>
</dbReference>
<evidence type="ECO:0000256" key="7">
    <source>
        <dbReference type="ARBA" id="ARBA00047899"/>
    </source>
</evidence>
<accession>A0A9W7L6B8</accession>
<dbReference type="InterPro" id="IPR026683">
    <property type="entry name" value="TOR_cat"/>
</dbReference>
<keyword evidence="6 9" id="KW-0067">ATP-binding</keyword>
<dbReference type="SUPFAM" id="SSF48371">
    <property type="entry name" value="ARM repeat"/>
    <property type="match status" value="2"/>
</dbReference>
<feature type="domain" description="FATC" evidence="13">
    <location>
        <begin position="2732"/>
        <end position="2764"/>
    </location>
</feature>
<dbReference type="SMART" id="SM01346">
    <property type="entry name" value="DUF3385"/>
    <property type="match status" value="1"/>
</dbReference>
<dbReference type="SMART" id="SM01343">
    <property type="entry name" value="FATC"/>
    <property type="match status" value="1"/>
</dbReference>
<dbReference type="InterPro" id="IPR011989">
    <property type="entry name" value="ARM-like"/>
</dbReference>
<feature type="compositionally biased region" description="Acidic residues" evidence="10">
    <location>
        <begin position="2701"/>
        <end position="2710"/>
    </location>
</feature>
<dbReference type="Pfam" id="PF23593">
    <property type="entry name" value="HEAT_ATR"/>
    <property type="match status" value="1"/>
</dbReference>
<reference evidence="16" key="1">
    <citation type="journal article" date="2023" name="Commun. Biol.">
        <title>Genome analysis of Parmales, the sister group of diatoms, reveals the evolutionary specialization of diatoms from phago-mixotrophs to photoautotrophs.</title>
        <authorList>
            <person name="Ban H."/>
            <person name="Sato S."/>
            <person name="Yoshikawa S."/>
            <person name="Yamada K."/>
            <person name="Nakamura Y."/>
            <person name="Ichinomiya M."/>
            <person name="Sato N."/>
            <person name="Blanc-Mathieu R."/>
            <person name="Endo H."/>
            <person name="Kuwata A."/>
            <person name="Ogata H."/>
        </authorList>
    </citation>
    <scope>NUCLEOTIDE SEQUENCE [LARGE SCALE GENOMIC DNA]</scope>
</reference>
<evidence type="ECO:0000259" key="14">
    <source>
        <dbReference type="PROSITE" id="PS51704"/>
    </source>
</evidence>
<dbReference type="SMART" id="SM00146">
    <property type="entry name" value="PI3Kc"/>
    <property type="match status" value="1"/>
</dbReference>
<dbReference type="GO" id="GO:0005737">
    <property type="term" value="C:cytoplasm"/>
    <property type="evidence" value="ECO:0007669"/>
    <property type="project" value="TreeGrafter"/>
</dbReference>
<dbReference type="InterPro" id="IPR018936">
    <property type="entry name" value="PI3/4_kinase_CS"/>
</dbReference>
<dbReference type="Pfam" id="PF02259">
    <property type="entry name" value="FAT"/>
    <property type="match status" value="2"/>
</dbReference>
<evidence type="ECO:0000256" key="2">
    <source>
        <dbReference type="ARBA" id="ARBA00022679"/>
    </source>
</evidence>